<dbReference type="EMBL" id="CP111017">
    <property type="protein sequence ID" value="WAR08889.1"/>
    <property type="molecule type" value="Genomic_DNA"/>
</dbReference>
<protein>
    <submittedName>
        <fullName evidence="3">Uncharacterized protein</fullName>
    </submittedName>
</protein>
<keyword evidence="4" id="KW-1185">Reference proteome</keyword>
<proteinExistence type="predicted"/>
<reference evidence="3" key="1">
    <citation type="submission" date="2022-11" db="EMBL/GenBank/DDBJ databases">
        <title>Centuries of genome instability and evolution in soft-shell clam transmissible cancer (bioRxiv).</title>
        <authorList>
            <person name="Hart S.F.M."/>
            <person name="Yonemitsu M.A."/>
            <person name="Giersch R.M."/>
            <person name="Beal B.F."/>
            <person name="Arriagada G."/>
            <person name="Davis B.W."/>
            <person name="Ostrander E.A."/>
            <person name="Goff S.P."/>
            <person name="Metzger M.J."/>
        </authorList>
    </citation>
    <scope>NUCLEOTIDE SEQUENCE</scope>
    <source>
        <strain evidence="3">MELC-2E11</strain>
        <tissue evidence="3">Siphon/mantle</tissue>
    </source>
</reference>
<feature type="compositionally biased region" description="Polar residues" evidence="1">
    <location>
        <begin position="396"/>
        <end position="412"/>
    </location>
</feature>
<dbReference type="Proteomes" id="UP001164746">
    <property type="component" value="Chromosome 6"/>
</dbReference>
<organism evidence="3 4">
    <name type="scientific">Mya arenaria</name>
    <name type="common">Soft-shell clam</name>
    <dbReference type="NCBI Taxonomy" id="6604"/>
    <lineage>
        <taxon>Eukaryota</taxon>
        <taxon>Metazoa</taxon>
        <taxon>Spiralia</taxon>
        <taxon>Lophotrochozoa</taxon>
        <taxon>Mollusca</taxon>
        <taxon>Bivalvia</taxon>
        <taxon>Autobranchia</taxon>
        <taxon>Heteroconchia</taxon>
        <taxon>Euheterodonta</taxon>
        <taxon>Imparidentia</taxon>
        <taxon>Neoheterodontei</taxon>
        <taxon>Myida</taxon>
        <taxon>Myoidea</taxon>
        <taxon>Myidae</taxon>
        <taxon>Mya</taxon>
    </lineage>
</organism>
<feature type="transmembrane region" description="Helical" evidence="2">
    <location>
        <begin position="194"/>
        <end position="222"/>
    </location>
</feature>
<feature type="compositionally biased region" description="Low complexity" evidence="1">
    <location>
        <begin position="162"/>
        <end position="183"/>
    </location>
</feature>
<feature type="region of interest" description="Disordered" evidence="1">
    <location>
        <begin position="393"/>
        <end position="412"/>
    </location>
</feature>
<sequence>MIKSRVIKKNRASPFTCGVNFCQLGEVKDRYSDGVLYAHLNASNDVIKDANKFVAFSCICDVTAEENVDILTIRSDVLPATDTCTKRFDITANTTSLYTNGKLGCFTEHLEIHALKKGEKVTIVMHTTTDELKSGSADVSVLYIVPTPGVTLRLQCLPPTRPSSVSSKFPTSSTSSSTMNPTTSTSKKIIVSDAVGTGVIVGVVIGLGLFFLVLISCLLLFIARRGSQRENKDIKTSPEKPTTNQRTRVHHRLVRTMTDMYDKIKTRPLPSIPKSFRRQGRAMQLGPTESGTYASLRLDFNAACPNGHPSTDLINNNEIMTTGKESGSRNDKKDVHKLESKYSCNSDTSYIEPAVPIVIQTNKVSEEVSSTYITPFSGENGEDNIGVVASEKGYRSNDSPTHLRNTSGDENYSNGISHTQLKLQNDTFYKQDSNYTTPEGESTHDEIYVNTGIKDNVEDIYENTKAEVLNKQQVIQVDSNGYAPMNAIPLRISDKTKKGENENKCIDTSKATDAKDQFLDG</sequence>
<evidence type="ECO:0000313" key="4">
    <source>
        <dbReference type="Proteomes" id="UP001164746"/>
    </source>
</evidence>
<feature type="region of interest" description="Disordered" evidence="1">
    <location>
        <begin position="160"/>
        <end position="183"/>
    </location>
</feature>
<evidence type="ECO:0000313" key="3">
    <source>
        <dbReference type="EMBL" id="WAR08889.1"/>
    </source>
</evidence>
<evidence type="ECO:0000256" key="1">
    <source>
        <dbReference type="SAM" id="MobiDB-lite"/>
    </source>
</evidence>
<keyword evidence="2" id="KW-1133">Transmembrane helix</keyword>
<keyword evidence="2" id="KW-0472">Membrane</keyword>
<accession>A0ABY7EIN7</accession>
<gene>
    <name evidence="3" type="ORF">MAR_018847</name>
</gene>
<keyword evidence="2" id="KW-0812">Transmembrane</keyword>
<name>A0ABY7EIN7_MYAAR</name>
<feature type="region of interest" description="Disordered" evidence="1">
    <location>
        <begin position="498"/>
        <end position="521"/>
    </location>
</feature>
<feature type="region of interest" description="Disordered" evidence="1">
    <location>
        <begin position="268"/>
        <end position="287"/>
    </location>
</feature>
<evidence type="ECO:0000256" key="2">
    <source>
        <dbReference type="SAM" id="Phobius"/>
    </source>
</evidence>